<comment type="caution">
    <text evidence="2">The sequence shown here is derived from an EMBL/GenBank/DDBJ whole genome shotgun (WGS) entry which is preliminary data.</text>
</comment>
<evidence type="ECO:0000256" key="1">
    <source>
        <dbReference type="SAM" id="MobiDB-lite"/>
    </source>
</evidence>
<proteinExistence type="predicted"/>
<evidence type="ECO:0000313" key="3">
    <source>
        <dbReference type="Proteomes" id="UP001432322"/>
    </source>
</evidence>
<reference evidence="2" key="1">
    <citation type="submission" date="2023-10" db="EMBL/GenBank/DDBJ databases">
        <title>Genome assembly of Pristionchus species.</title>
        <authorList>
            <person name="Yoshida K."/>
            <person name="Sommer R.J."/>
        </authorList>
    </citation>
    <scope>NUCLEOTIDE SEQUENCE</scope>
    <source>
        <strain evidence="2">RS5133</strain>
    </source>
</reference>
<dbReference type="EMBL" id="BTSY01000007">
    <property type="protein sequence ID" value="GMT36737.1"/>
    <property type="molecule type" value="Genomic_DNA"/>
</dbReference>
<feature type="region of interest" description="Disordered" evidence="1">
    <location>
        <begin position="114"/>
        <end position="134"/>
    </location>
</feature>
<keyword evidence="3" id="KW-1185">Reference proteome</keyword>
<feature type="non-terminal residue" evidence="2">
    <location>
        <position position="134"/>
    </location>
</feature>
<dbReference type="Proteomes" id="UP001432322">
    <property type="component" value="Unassembled WGS sequence"/>
</dbReference>
<organism evidence="2 3">
    <name type="scientific">Pristionchus fissidentatus</name>
    <dbReference type="NCBI Taxonomy" id="1538716"/>
    <lineage>
        <taxon>Eukaryota</taxon>
        <taxon>Metazoa</taxon>
        <taxon>Ecdysozoa</taxon>
        <taxon>Nematoda</taxon>
        <taxon>Chromadorea</taxon>
        <taxon>Rhabditida</taxon>
        <taxon>Rhabditina</taxon>
        <taxon>Diplogasteromorpha</taxon>
        <taxon>Diplogasteroidea</taxon>
        <taxon>Neodiplogasteridae</taxon>
        <taxon>Pristionchus</taxon>
    </lineage>
</organism>
<gene>
    <name evidence="2" type="ORF">PFISCL1PPCAC_28034</name>
</gene>
<sequence>QSEQQLLVPTPLHTLQPVQSQAFYTPANAPPGPQISHAEEAKKLLIKFLEGERETLSVKSDPNVQEREKLVKKSDSVPREDAKRLVDLLCNPLKDVVPLSGSSIDPLDESINNVALGRRNPPANFVPSSAASLD</sequence>
<dbReference type="AlphaFoldDB" id="A0AAV5X0B8"/>
<feature type="non-terminal residue" evidence="2">
    <location>
        <position position="1"/>
    </location>
</feature>
<evidence type="ECO:0000313" key="2">
    <source>
        <dbReference type="EMBL" id="GMT36737.1"/>
    </source>
</evidence>
<protein>
    <submittedName>
        <fullName evidence="2">Uncharacterized protein</fullName>
    </submittedName>
</protein>
<accession>A0AAV5X0B8</accession>
<name>A0AAV5X0B8_9BILA</name>